<dbReference type="Pfam" id="PF01243">
    <property type="entry name" value="PNPOx_N"/>
    <property type="match status" value="1"/>
</dbReference>
<feature type="domain" description="Pyridoxamine 5'-phosphate oxidase N-terminal" evidence="1">
    <location>
        <begin position="3"/>
        <end position="100"/>
    </location>
</feature>
<organism evidence="2 3">
    <name type="scientific">Papillibacter cinnamivorans DSM 12816</name>
    <dbReference type="NCBI Taxonomy" id="1122930"/>
    <lineage>
        <taxon>Bacteria</taxon>
        <taxon>Bacillati</taxon>
        <taxon>Bacillota</taxon>
        <taxon>Clostridia</taxon>
        <taxon>Eubacteriales</taxon>
        <taxon>Oscillospiraceae</taxon>
        <taxon>Papillibacter</taxon>
    </lineage>
</organism>
<dbReference type="Gene3D" id="2.30.110.10">
    <property type="entry name" value="Electron Transport, Fmn-binding Protein, Chain A"/>
    <property type="match status" value="1"/>
</dbReference>
<dbReference type="RefSeq" id="WP_084235311.1">
    <property type="nucleotide sequence ID" value="NZ_FWXW01000008.1"/>
</dbReference>
<name>A0A1W2C947_9FIRM</name>
<sequence>MNEIIAFIERNKLGSLATCDGEKADIRPFELVFHSDRGLFFYTSDGEDVYRQLRENPNIAFCATDRNYNYTKITGSVSFSDSDADKAKILSNSQFAKEVFAGSGTEDMKVFFLPHASCMLHYHADGKAVPWQF</sequence>
<dbReference type="OrthoDB" id="9794954at2"/>
<dbReference type="SUPFAM" id="SSF50475">
    <property type="entry name" value="FMN-binding split barrel"/>
    <property type="match status" value="1"/>
</dbReference>
<proteinExistence type="predicted"/>
<dbReference type="AlphaFoldDB" id="A0A1W2C947"/>
<dbReference type="EMBL" id="FWXW01000008">
    <property type="protein sequence ID" value="SMC81807.1"/>
    <property type="molecule type" value="Genomic_DNA"/>
</dbReference>
<accession>A0A1W2C947</accession>
<dbReference type="STRING" id="1122930.SAMN02745168_2634"/>
<dbReference type="Proteomes" id="UP000192790">
    <property type="component" value="Unassembled WGS sequence"/>
</dbReference>
<evidence type="ECO:0000259" key="1">
    <source>
        <dbReference type="Pfam" id="PF01243"/>
    </source>
</evidence>
<evidence type="ECO:0000313" key="3">
    <source>
        <dbReference type="Proteomes" id="UP000192790"/>
    </source>
</evidence>
<keyword evidence="3" id="KW-1185">Reference proteome</keyword>
<reference evidence="2 3" key="1">
    <citation type="submission" date="2017-04" db="EMBL/GenBank/DDBJ databases">
        <authorList>
            <person name="Afonso C.L."/>
            <person name="Miller P.J."/>
            <person name="Scott M.A."/>
            <person name="Spackman E."/>
            <person name="Goraichik I."/>
            <person name="Dimitrov K.M."/>
            <person name="Suarez D.L."/>
            <person name="Swayne D.E."/>
        </authorList>
    </citation>
    <scope>NUCLEOTIDE SEQUENCE [LARGE SCALE GENOMIC DNA]</scope>
    <source>
        <strain evidence="2 3">DSM 12816</strain>
    </source>
</reference>
<protein>
    <submittedName>
        <fullName evidence="2">Uncharacterized protein, pyridoxamine 5'-phosphate oxidase (PNPOx-like) family</fullName>
    </submittedName>
</protein>
<dbReference type="InterPro" id="IPR011576">
    <property type="entry name" value="Pyridox_Oxase_N"/>
</dbReference>
<gene>
    <name evidence="2" type="ORF">SAMN02745168_2634</name>
</gene>
<evidence type="ECO:0000313" key="2">
    <source>
        <dbReference type="EMBL" id="SMC81807.1"/>
    </source>
</evidence>
<dbReference type="InterPro" id="IPR012349">
    <property type="entry name" value="Split_barrel_FMN-bd"/>
</dbReference>